<keyword evidence="2" id="KW-1185">Reference proteome</keyword>
<dbReference type="AlphaFoldDB" id="A0A0D0A7W9"/>
<dbReference type="OrthoDB" id="10416097at2759"/>
<dbReference type="Proteomes" id="UP000054485">
    <property type="component" value="Unassembled WGS sequence"/>
</dbReference>
<accession>A0A0D0A7W9</accession>
<reference evidence="2" key="2">
    <citation type="submission" date="2015-01" db="EMBL/GenBank/DDBJ databases">
        <title>Evolutionary Origins and Diversification of the Mycorrhizal Mutualists.</title>
        <authorList>
            <consortium name="DOE Joint Genome Institute"/>
            <consortium name="Mycorrhizal Genomics Consortium"/>
            <person name="Kohler A."/>
            <person name="Kuo A."/>
            <person name="Nagy L.G."/>
            <person name="Floudas D."/>
            <person name="Copeland A."/>
            <person name="Barry K.W."/>
            <person name="Cichocki N."/>
            <person name="Veneault-Fourrey C."/>
            <person name="LaButti K."/>
            <person name="Lindquist E.A."/>
            <person name="Lipzen A."/>
            <person name="Lundell T."/>
            <person name="Morin E."/>
            <person name="Murat C."/>
            <person name="Riley R."/>
            <person name="Ohm R."/>
            <person name="Sun H."/>
            <person name="Tunlid A."/>
            <person name="Henrissat B."/>
            <person name="Grigoriev I.V."/>
            <person name="Hibbett D.S."/>
            <person name="Martin F."/>
        </authorList>
    </citation>
    <scope>NUCLEOTIDE SEQUENCE [LARGE SCALE GENOMIC DNA]</scope>
    <source>
        <strain evidence="2">UH-Slu-Lm8-n1</strain>
    </source>
</reference>
<name>A0A0D0A7W9_9AGAM</name>
<organism evidence="1 2">
    <name type="scientific">Suillus luteus UH-Slu-Lm8-n1</name>
    <dbReference type="NCBI Taxonomy" id="930992"/>
    <lineage>
        <taxon>Eukaryota</taxon>
        <taxon>Fungi</taxon>
        <taxon>Dikarya</taxon>
        <taxon>Basidiomycota</taxon>
        <taxon>Agaricomycotina</taxon>
        <taxon>Agaricomycetes</taxon>
        <taxon>Agaricomycetidae</taxon>
        <taxon>Boletales</taxon>
        <taxon>Suillineae</taxon>
        <taxon>Suillaceae</taxon>
        <taxon>Suillus</taxon>
    </lineage>
</organism>
<proteinExistence type="predicted"/>
<protein>
    <submittedName>
        <fullName evidence="1">Uncharacterized protein</fullName>
    </submittedName>
</protein>
<evidence type="ECO:0000313" key="1">
    <source>
        <dbReference type="EMBL" id="KIK37736.1"/>
    </source>
</evidence>
<reference evidence="1 2" key="1">
    <citation type="submission" date="2014-04" db="EMBL/GenBank/DDBJ databases">
        <authorList>
            <consortium name="DOE Joint Genome Institute"/>
            <person name="Kuo A."/>
            <person name="Ruytinx J."/>
            <person name="Rineau F."/>
            <person name="Colpaert J."/>
            <person name="Kohler A."/>
            <person name="Nagy L.G."/>
            <person name="Floudas D."/>
            <person name="Copeland A."/>
            <person name="Barry K.W."/>
            <person name="Cichocki N."/>
            <person name="Veneault-Fourrey C."/>
            <person name="LaButti K."/>
            <person name="Lindquist E.A."/>
            <person name="Lipzen A."/>
            <person name="Lundell T."/>
            <person name="Morin E."/>
            <person name="Murat C."/>
            <person name="Sun H."/>
            <person name="Tunlid A."/>
            <person name="Henrissat B."/>
            <person name="Grigoriev I.V."/>
            <person name="Hibbett D.S."/>
            <person name="Martin F."/>
            <person name="Nordberg H.P."/>
            <person name="Cantor M.N."/>
            <person name="Hua S.X."/>
        </authorList>
    </citation>
    <scope>NUCLEOTIDE SEQUENCE [LARGE SCALE GENOMIC DNA]</scope>
    <source>
        <strain evidence="1 2">UH-Slu-Lm8-n1</strain>
    </source>
</reference>
<dbReference type="HOGENOM" id="CLU_1422288_0_0_1"/>
<dbReference type="InParanoid" id="A0A0D0A7W9"/>
<evidence type="ECO:0000313" key="2">
    <source>
        <dbReference type="Proteomes" id="UP000054485"/>
    </source>
</evidence>
<sequence length="191" mass="21283">MNSIAPRCDSWSRGAVWYLCYKARRVARRTRMLRPEFGISKINRPVTRGTSGRACSGACSRGCGGRRIACPSRSRAFCTKVGCTRWDRGIYMAVCSIIHAGVRIASLCGDLVGITSRIVCACKSSNCHLVISTARRVHRSRSHTFRWDVFFGGRSDSRDWVRRVRGCSTRASSRFARRVAPSSFGGGYDCR</sequence>
<gene>
    <name evidence="1" type="ORF">CY34DRAFT_444264</name>
</gene>
<dbReference type="EMBL" id="KN835433">
    <property type="protein sequence ID" value="KIK37736.1"/>
    <property type="molecule type" value="Genomic_DNA"/>
</dbReference>